<keyword evidence="3" id="KW-1185">Reference proteome</keyword>
<sequence>MTVYTLGALHAVPAADRPDLLGDPVHAALSTLGWLDTVGVVEIDPDLSDTAATEEAYGLDTRTLVNCVVVAGKREGVEKVAACAVPATTRADVNSTVKRRLDVRKASFLAREDAVERTGMEFGGISPIGLPAGWPVLVDARVPELPVICIGSGVRRSKLLLPGATLAQLPAAAVVEGLGV</sequence>
<dbReference type="EMBL" id="BMJI01000010">
    <property type="protein sequence ID" value="GGC92222.1"/>
    <property type="molecule type" value="Genomic_DNA"/>
</dbReference>
<gene>
    <name evidence="2" type="ORF">GCM10011512_19110</name>
</gene>
<evidence type="ECO:0000313" key="2">
    <source>
        <dbReference type="EMBL" id="GGC92222.1"/>
    </source>
</evidence>
<accession>A0ABQ1PBE7</accession>
<proteinExistence type="predicted"/>
<protein>
    <recommendedName>
        <fullName evidence="1">YbaK/aminoacyl-tRNA synthetase-associated domain-containing protein</fullName>
    </recommendedName>
</protein>
<dbReference type="InterPro" id="IPR036754">
    <property type="entry name" value="YbaK/aa-tRNA-synt-asso_dom_sf"/>
</dbReference>
<dbReference type="Proteomes" id="UP000597761">
    <property type="component" value="Unassembled WGS sequence"/>
</dbReference>
<evidence type="ECO:0000259" key="1">
    <source>
        <dbReference type="Pfam" id="PF04073"/>
    </source>
</evidence>
<name>A0ABQ1PBE7_9MICC</name>
<dbReference type="Pfam" id="PF04073">
    <property type="entry name" value="tRNA_edit"/>
    <property type="match status" value="1"/>
</dbReference>
<dbReference type="Gene3D" id="3.90.960.10">
    <property type="entry name" value="YbaK/aminoacyl-tRNA synthetase-associated domain"/>
    <property type="match status" value="1"/>
</dbReference>
<evidence type="ECO:0000313" key="3">
    <source>
        <dbReference type="Proteomes" id="UP000597761"/>
    </source>
</evidence>
<feature type="domain" description="YbaK/aminoacyl-tRNA synthetase-associated" evidence="1">
    <location>
        <begin position="45"/>
        <end position="167"/>
    </location>
</feature>
<comment type="caution">
    <text evidence="2">The sequence shown here is derived from an EMBL/GenBank/DDBJ whole genome shotgun (WGS) entry which is preliminary data.</text>
</comment>
<dbReference type="RefSeq" id="WP_188668113.1">
    <property type="nucleotide sequence ID" value="NZ_BMJI01000010.1"/>
</dbReference>
<reference evidence="3" key="1">
    <citation type="journal article" date="2019" name="Int. J. Syst. Evol. Microbiol.">
        <title>The Global Catalogue of Microorganisms (GCM) 10K type strain sequencing project: providing services to taxonomists for standard genome sequencing and annotation.</title>
        <authorList>
            <consortium name="The Broad Institute Genomics Platform"/>
            <consortium name="The Broad Institute Genome Sequencing Center for Infectious Disease"/>
            <person name="Wu L."/>
            <person name="Ma J."/>
        </authorList>
    </citation>
    <scope>NUCLEOTIDE SEQUENCE [LARGE SCALE GENOMIC DNA]</scope>
    <source>
        <strain evidence="3">CGMCC 1.15480</strain>
    </source>
</reference>
<dbReference type="InterPro" id="IPR007214">
    <property type="entry name" value="YbaK/aa-tRNA-synth-assoc-dom"/>
</dbReference>
<dbReference type="SUPFAM" id="SSF55826">
    <property type="entry name" value="YbaK/ProRS associated domain"/>
    <property type="match status" value="1"/>
</dbReference>
<organism evidence="2 3">
    <name type="scientific">Tersicoccus solisilvae</name>
    <dbReference type="NCBI Taxonomy" id="1882339"/>
    <lineage>
        <taxon>Bacteria</taxon>
        <taxon>Bacillati</taxon>
        <taxon>Actinomycetota</taxon>
        <taxon>Actinomycetes</taxon>
        <taxon>Micrococcales</taxon>
        <taxon>Micrococcaceae</taxon>
        <taxon>Tersicoccus</taxon>
    </lineage>
</organism>